<dbReference type="EMBL" id="DS995702">
    <property type="protein sequence ID" value="EEQ28668.1"/>
    <property type="molecule type" value="Genomic_DNA"/>
</dbReference>
<reference evidence="3" key="1">
    <citation type="journal article" date="2012" name="MBio">
        <title>Comparative genome analysis of Trichophyton rubrum and related dermatophytes reveals candidate genes involved in infection.</title>
        <authorList>
            <person name="Martinez D.A."/>
            <person name="Oliver B.G."/>
            <person name="Graeser Y."/>
            <person name="Goldberg J.M."/>
            <person name="Li W."/>
            <person name="Martinez-Rossi N.M."/>
            <person name="Monod M."/>
            <person name="Shelest E."/>
            <person name="Barton R.C."/>
            <person name="Birch E."/>
            <person name="Brakhage A.A."/>
            <person name="Chen Z."/>
            <person name="Gurr S.J."/>
            <person name="Heiman D."/>
            <person name="Heitman J."/>
            <person name="Kosti I."/>
            <person name="Rossi A."/>
            <person name="Saif S."/>
            <person name="Samalova M."/>
            <person name="Saunders C.W."/>
            <person name="Shea T."/>
            <person name="Summerbell R.C."/>
            <person name="Xu J."/>
            <person name="Young S."/>
            <person name="Zeng Q."/>
            <person name="Birren B.W."/>
            <person name="Cuomo C.A."/>
            <person name="White T.C."/>
        </authorList>
    </citation>
    <scope>NUCLEOTIDE SEQUENCE [LARGE SCALE GENOMIC DNA]</scope>
    <source>
        <strain evidence="3">ATCC MYA-4605 / CBS 113480</strain>
    </source>
</reference>
<feature type="region of interest" description="Disordered" evidence="1">
    <location>
        <begin position="255"/>
        <end position="299"/>
    </location>
</feature>
<gene>
    <name evidence="2" type="ORF">MCYG_01487</name>
</gene>
<accession>C5FH38</accession>
<dbReference type="AlphaFoldDB" id="C5FH38"/>
<keyword evidence="3" id="KW-1185">Reference proteome</keyword>
<protein>
    <submittedName>
        <fullName evidence="2">Epstein-Barr nuclear antigen 1</fullName>
    </submittedName>
</protein>
<dbReference type="RefSeq" id="XP_002848553.1">
    <property type="nucleotide sequence ID" value="XM_002848507.1"/>
</dbReference>
<evidence type="ECO:0000256" key="1">
    <source>
        <dbReference type="SAM" id="MobiDB-lite"/>
    </source>
</evidence>
<feature type="compositionally biased region" description="Acidic residues" evidence="1">
    <location>
        <begin position="279"/>
        <end position="299"/>
    </location>
</feature>
<evidence type="ECO:0000313" key="2">
    <source>
        <dbReference type="EMBL" id="EEQ28668.1"/>
    </source>
</evidence>
<dbReference type="HOGENOM" id="CLU_930568_0_0_1"/>
<sequence length="299" mass="33285">MDFTMALAEIEAEARALALVHEHTRALAAAESEAEARAQAAVLRQLQAYAETGADAQAQQAEAARMGTHDRARARMQWKEEQDQATVEAQARLAEQEANPNRQDLSPRQLRRRRPPNYFYPVSRGISEAASLYEARAEALGEVVEDSLLAADRGSDGEEGGEVFIRHGLVHDGDMTDPPRLTQLNLSVNMLMLGQITEDEWALARREENQRARAREVVLGNVLRGVRRRFDGWRRLVEWLRGVGEALEGFEMEYDEGVEGEEKGDLAGVEGEEKGDLAGVEEEEKGDLAGFEDDIETDE</sequence>
<dbReference type="GeneID" id="9230691"/>
<name>C5FH38_ARTOC</name>
<feature type="compositionally biased region" description="Basic and acidic residues" evidence="1">
    <location>
        <begin position="260"/>
        <end position="276"/>
    </location>
</feature>
<evidence type="ECO:0000313" key="3">
    <source>
        <dbReference type="Proteomes" id="UP000002035"/>
    </source>
</evidence>
<proteinExistence type="predicted"/>
<dbReference type="Proteomes" id="UP000002035">
    <property type="component" value="Unassembled WGS sequence"/>
</dbReference>
<organism evidence="2 3">
    <name type="scientific">Arthroderma otae (strain ATCC MYA-4605 / CBS 113480)</name>
    <name type="common">Microsporum canis</name>
    <dbReference type="NCBI Taxonomy" id="554155"/>
    <lineage>
        <taxon>Eukaryota</taxon>
        <taxon>Fungi</taxon>
        <taxon>Dikarya</taxon>
        <taxon>Ascomycota</taxon>
        <taxon>Pezizomycotina</taxon>
        <taxon>Eurotiomycetes</taxon>
        <taxon>Eurotiomycetidae</taxon>
        <taxon>Onygenales</taxon>
        <taxon>Arthrodermataceae</taxon>
        <taxon>Microsporum</taxon>
    </lineage>
</organism>
<dbReference type="VEuPathDB" id="FungiDB:MCYG_01487"/>
<dbReference type="OrthoDB" id="4174384at2759"/>
<feature type="region of interest" description="Disordered" evidence="1">
    <location>
        <begin position="93"/>
        <end position="116"/>
    </location>
</feature>